<evidence type="ECO:0000313" key="3">
    <source>
        <dbReference type="Proteomes" id="UP000027192"/>
    </source>
</evidence>
<dbReference type="EMBL" id="JMIB01000027">
    <property type="protein sequence ID" value="KDM91033.1"/>
    <property type="molecule type" value="Genomic_DNA"/>
</dbReference>
<reference evidence="2 3" key="1">
    <citation type="submission" date="2014-04" db="EMBL/GenBank/DDBJ databases">
        <title>Draft genome sequence of Photobacterium halotolerans S2753: a solonamide, ngercheumicin and holomycin producer.</title>
        <authorList>
            <person name="Machado H.R."/>
            <person name="Gram L."/>
        </authorList>
    </citation>
    <scope>NUCLEOTIDE SEQUENCE [LARGE SCALE GENOMIC DNA]</scope>
    <source>
        <strain evidence="2 3">S2753</strain>
    </source>
</reference>
<proteinExistence type="predicted"/>
<dbReference type="Proteomes" id="UP000027192">
    <property type="component" value="Unassembled WGS sequence"/>
</dbReference>
<evidence type="ECO:0000313" key="2">
    <source>
        <dbReference type="EMBL" id="KDM91033.1"/>
    </source>
</evidence>
<gene>
    <name evidence="2" type="ORF">EA58_14895</name>
</gene>
<evidence type="ECO:0000256" key="1">
    <source>
        <dbReference type="SAM" id="MobiDB-lite"/>
    </source>
</evidence>
<feature type="region of interest" description="Disordered" evidence="1">
    <location>
        <begin position="459"/>
        <end position="478"/>
    </location>
</feature>
<dbReference type="AlphaFoldDB" id="A0A066RUG9"/>
<name>A0A066RUG9_9GAMM</name>
<feature type="compositionally biased region" description="Basic and acidic residues" evidence="1">
    <location>
        <begin position="467"/>
        <end position="478"/>
    </location>
</feature>
<comment type="caution">
    <text evidence="2">The sequence shown here is derived from an EMBL/GenBank/DDBJ whole genome shotgun (WGS) entry which is preliminary data.</text>
</comment>
<accession>A0A066RUG9</accession>
<protein>
    <submittedName>
        <fullName evidence="2">Uncharacterized protein</fullName>
    </submittedName>
</protein>
<keyword evidence="3" id="KW-1185">Reference proteome</keyword>
<dbReference type="RefSeq" id="WP_036754081.1">
    <property type="nucleotide sequence ID" value="NZ_JAGSGC010000004.1"/>
</dbReference>
<organism evidence="2 3">
    <name type="scientific">Photobacterium galatheae</name>
    <dbReference type="NCBI Taxonomy" id="1654360"/>
    <lineage>
        <taxon>Bacteria</taxon>
        <taxon>Pseudomonadati</taxon>
        <taxon>Pseudomonadota</taxon>
        <taxon>Gammaproteobacteria</taxon>
        <taxon>Vibrionales</taxon>
        <taxon>Vibrionaceae</taxon>
        <taxon>Photobacterium</taxon>
    </lineage>
</organism>
<sequence length="478" mass="53821">MSKEKQPELDKELEQKIAKARVLDSKLASYTDVNKINKNLATIEKDLPSDRKAFIQDLEDKLNQLISNQDKLISTAIKALNRIKKHDIRKKIPDFLAKHGKPLLKVAVATIPLAFIPDAIEVVTAGKNNWDAIKELISIDQLQQLHNDFQHARDTILEHINEENIKEIFAYGMWTGIALEMKHQCSMLFERLFGAYTSGKITTQAGEKIDTAAVLAAYKRIGVDFYQDKINLNDLEKVVAEIKQVAEKVHSLDEIGIINFSRANGIISHDQHTEMLKVQIISGVKDNTYTPQQTELTASVVPILNQVAEALHQTYRYDDNQRRMIALAKPVINNLVFDKEGYEKVDQFMRKCFARDDGGHQNPSNPESTVNLLKEHILSSIASNDQKTMRELANVIQVTQNAIQNLEINNAADAVLAEAVLENETSATNPLEKYDNRANLVKNVGVENIAAIIQSGKSLEQSNNMQKNEKVELSRLKL</sequence>